<dbReference type="Gene3D" id="2.130.10.80">
    <property type="entry name" value="Galactose oxidase/kelch, beta-propeller"/>
    <property type="match status" value="4"/>
</dbReference>
<gene>
    <name evidence="3" type="ORF">A176_007318</name>
</gene>
<dbReference type="SUPFAM" id="SSF50965">
    <property type="entry name" value="Galactose oxidase, central domain"/>
    <property type="match status" value="1"/>
</dbReference>
<organism evidence="3 4">
    <name type="scientific">Pseudomyxococcus hansupus</name>
    <dbReference type="NCBI Taxonomy" id="1297742"/>
    <lineage>
        <taxon>Bacteria</taxon>
        <taxon>Pseudomonadati</taxon>
        <taxon>Myxococcota</taxon>
        <taxon>Myxococcia</taxon>
        <taxon>Myxococcales</taxon>
        <taxon>Cystobacterineae</taxon>
        <taxon>Myxococcaceae</taxon>
        <taxon>Pseudomyxococcus</taxon>
    </lineage>
</organism>
<dbReference type="InterPro" id="IPR006652">
    <property type="entry name" value="Kelch_1"/>
</dbReference>
<dbReference type="KEGG" id="mym:A176_007318"/>
<name>A0A0H4X400_9BACT</name>
<reference evidence="3 4" key="1">
    <citation type="journal article" date="2016" name="PLoS ONE">
        <title>Complete Genome Sequence and Comparative Genomics of a Novel Myxobacterium Myxococcus hansupus.</title>
        <authorList>
            <person name="Sharma G."/>
            <person name="Narwani T."/>
            <person name="Subramanian S."/>
        </authorList>
    </citation>
    <scope>NUCLEOTIDE SEQUENCE [LARGE SCALE GENOMIC DNA]</scope>
    <source>
        <strain evidence="4">mixupus</strain>
    </source>
</reference>
<accession>A0A0H4X400</accession>
<proteinExistence type="predicted"/>
<keyword evidence="1" id="KW-0880">Kelch repeat</keyword>
<dbReference type="SMART" id="SM00612">
    <property type="entry name" value="Kelch"/>
    <property type="match status" value="5"/>
</dbReference>
<keyword evidence="2" id="KW-0677">Repeat</keyword>
<dbReference type="AlphaFoldDB" id="A0A0H4X400"/>
<dbReference type="Pfam" id="PF01344">
    <property type="entry name" value="Kelch_1"/>
    <property type="match status" value="5"/>
</dbReference>
<dbReference type="PANTHER" id="PTHR46344">
    <property type="entry name" value="OS02G0202900 PROTEIN"/>
    <property type="match status" value="1"/>
</dbReference>
<dbReference type="InterPro" id="IPR011043">
    <property type="entry name" value="Gal_Oxase/kelch_b-propeller"/>
</dbReference>
<dbReference type="EMBL" id="CP012109">
    <property type="protein sequence ID" value="AKQ70406.1"/>
    <property type="molecule type" value="Genomic_DNA"/>
</dbReference>
<dbReference type="PATRIC" id="fig|1297742.4.peg.7447"/>
<sequence>MVGQGLTLASPRKLLPFVTLDDGRVLAAGGHDGHRTLSSCEVFEPATGRWSETGPLRTRRRNHAAVRLTDGRVLVMGGSNGVAMGALAEAEVYSPVAGTWTEVARMAVARNDPAAVRLADGRVLVAGGTDVDLRPLRSAEVFDPETGTWSFVSPPGFVRGGALTAVLLDTGKVLFVSGLQAELYDAVTDLWEKAGPAGGAAGTHRLAHSVTLLQDGRVLVVGGTTARAAATAEVYSPQTGTWTLVAAPQVPREHHATVVLPDGAVLVMGGEHYTTGALASVERFDPRTETWSSEPALEEPREKLGALALVDGAVLVMGGGNEAMGMLIEAERYVPGTCGVQPCSAPQPASVQGVAALPVSGLAE</sequence>
<keyword evidence="4" id="KW-1185">Reference proteome</keyword>
<evidence type="ECO:0000256" key="2">
    <source>
        <dbReference type="ARBA" id="ARBA00022737"/>
    </source>
</evidence>
<evidence type="ECO:0000256" key="1">
    <source>
        <dbReference type="ARBA" id="ARBA00022441"/>
    </source>
</evidence>
<dbReference type="InterPro" id="IPR037293">
    <property type="entry name" value="Gal_Oxidase_central_sf"/>
</dbReference>
<evidence type="ECO:0000313" key="3">
    <source>
        <dbReference type="EMBL" id="AKQ70406.1"/>
    </source>
</evidence>
<protein>
    <submittedName>
        <fullName evidence="3">Kelch domain protein</fullName>
    </submittedName>
</protein>
<dbReference type="STRING" id="1297742.A176_007318"/>
<evidence type="ECO:0000313" key="4">
    <source>
        <dbReference type="Proteomes" id="UP000009026"/>
    </source>
</evidence>
<dbReference type="Proteomes" id="UP000009026">
    <property type="component" value="Chromosome"/>
</dbReference>
<dbReference type="PANTHER" id="PTHR46344:SF27">
    <property type="entry name" value="KELCH REPEAT SUPERFAMILY PROTEIN"/>
    <property type="match status" value="1"/>
</dbReference>
<dbReference type="eggNOG" id="COG3055">
    <property type="taxonomic scope" value="Bacteria"/>
</dbReference>